<keyword evidence="2" id="KW-0347">Helicase</keyword>
<dbReference type="AlphaFoldDB" id="A0A0K6GIR5"/>
<keyword evidence="2" id="KW-0547">Nucleotide-binding</keyword>
<evidence type="ECO:0000256" key="1">
    <source>
        <dbReference type="SAM" id="MobiDB-lite"/>
    </source>
</evidence>
<dbReference type="EMBL" id="CYGV01002033">
    <property type="protein sequence ID" value="CUA78477.1"/>
    <property type="molecule type" value="Genomic_DNA"/>
</dbReference>
<proteinExistence type="predicted"/>
<feature type="compositionally biased region" description="Low complexity" evidence="1">
    <location>
        <begin position="642"/>
        <end position="657"/>
    </location>
</feature>
<feature type="region of interest" description="Disordered" evidence="1">
    <location>
        <begin position="642"/>
        <end position="670"/>
    </location>
</feature>
<evidence type="ECO:0000313" key="3">
    <source>
        <dbReference type="Proteomes" id="UP000044841"/>
    </source>
</evidence>
<evidence type="ECO:0000313" key="2">
    <source>
        <dbReference type="EMBL" id="CUA78477.1"/>
    </source>
</evidence>
<reference evidence="2 3" key="1">
    <citation type="submission" date="2015-07" db="EMBL/GenBank/DDBJ databases">
        <authorList>
            <person name="Noorani M."/>
        </authorList>
    </citation>
    <scope>NUCLEOTIDE SEQUENCE [LARGE SCALE GENOMIC DNA]</scope>
    <source>
        <strain evidence="2">BBA 69670</strain>
    </source>
</reference>
<feature type="compositionally biased region" description="Basic and acidic residues" evidence="1">
    <location>
        <begin position="16"/>
        <end position="28"/>
    </location>
</feature>
<dbReference type="GO" id="GO:0004386">
    <property type="term" value="F:helicase activity"/>
    <property type="evidence" value="ECO:0007669"/>
    <property type="project" value="UniProtKB-KW"/>
</dbReference>
<feature type="region of interest" description="Disordered" evidence="1">
    <location>
        <begin position="1"/>
        <end position="49"/>
    </location>
</feature>
<name>A0A0K6GIR5_9AGAM</name>
<sequence length="993" mass="113516">MRTRSASKAKGKKTRKDTTGLEYDKVQDLEYEEPQPRKRHRATKPPALKEHRGLADMPLDIFNEIAMYLLPIDIITLARLTKSTRAMLMHRSSIHVWHASIKNVPGLPECPSDLSLPYFISLVFSKTCSACGEPVRTKLDEVLRVRLCGPCRTEHLVDGRDVPRNMTRFVRSTPPNGSSRHSYTLRKELDAVMAEHKQIARKDKKAMKEWCNAKEEILMRRYKEGTALASFLKGIAEDRQKEQKTTSKTRWVEIQRRLREAGWEPKDMEFTNSWSTKQQAWRALVIQPKPITDRVWTNLLPKLVPLLEINRNERLRFESEARKRARFERLNRLLGTMSRQTFPRLEIKLTPRSQPASIANYHAPFPDIYQALEWPIFKSLHETDRTALEMEQVFNQHQEELISLFVEWRTRIHTHLVDLVRQTYGELPPAEGIDHPELTEDLKLVLRADIMFYNSDHYNGHKSLLTYDTLSPYGALVRRFHHTSTDPNPFLGHIVLHPEARAVARSLLADMNIPDASCFEMEAYDRLVCGRCHNANSQSWAQLIQHYLEANELYARIQETGLDGITYNNVHDHAHCDNPMVLTLSNPMPYGVKRGICLVCEKPPIKTRVAASKSLILRHLVDVHGIVEPYIMSRARSATVSVVSHAPRSSSSAPTTRGQEPNGVKQLKDRNRRMTVCGACDEPRFQSAPQSDAECIKSTTFDSPEQCPSSPAWSFISGTSSTSSVKSVQISESNDPMEPGQYAPNTPKPSPKPILKHREVNNARLTSLFDIEVPLMAARVAIDSILHALVVCVKEFKAPTELDFSATTEQQPLVLANSIENKPFADQLCKLAGLRLKLAETPTHGDEVLEDMHMAATASIDQALKRMKEYQLRLFKKAVMESKRAFDNCLETFYETLQSFQLPSELDFPADSDKNGMVLLNTDNNKPFIDQLRKLDRLRLWLEGILTYGNPDLEQKYDEAYAAFEDAIHDMQKHQQKLWKQASSIQRYHPKSL</sequence>
<keyword evidence="2" id="KW-0067">ATP-binding</keyword>
<accession>A0A0K6GIR5</accession>
<gene>
    <name evidence="2" type="ORF">RSOLAG22IIIB_07103</name>
</gene>
<organism evidence="2 3">
    <name type="scientific">Rhizoctonia solani</name>
    <dbReference type="NCBI Taxonomy" id="456999"/>
    <lineage>
        <taxon>Eukaryota</taxon>
        <taxon>Fungi</taxon>
        <taxon>Dikarya</taxon>
        <taxon>Basidiomycota</taxon>
        <taxon>Agaricomycotina</taxon>
        <taxon>Agaricomycetes</taxon>
        <taxon>Cantharellales</taxon>
        <taxon>Ceratobasidiaceae</taxon>
        <taxon>Rhizoctonia</taxon>
    </lineage>
</organism>
<keyword evidence="3" id="KW-1185">Reference proteome</keyword>
<feature type="region of interest" description="Disordered" evidence="1">
    <location>
        <begin position="731"/>
        <end position="753"/>
    </location>
</feature>
<dbReference type="Proteomes" id="UP000044841">
    <property type="component" value="Unassembled WGS sequence"/>
</dbReference>
<feature type="compositionally biased region" description="Basic residues" evidence="1">
    <location>
        <begin position="1"/>
        <end position="15"/>
    </location>
</feature>
<keyword evidence="2" id="KW-0378">Hydrolase</keyword>
<protein>
    <submittedName>
        <fullName evidence="2">ATP-dependent helicase/nuclease subunit A</fullName>
    </submittedName>
</protein>